<proteinExistence type="predicted"/>
<reference evidence="1 2" key="1">
    <citation type="submission" date="2021-03" db="EMBL/GenBank/DDBJ databases">
        <authorList>
            <person name="King G.J."/>
            <person name="Bancroft I."/>
            <person name="Baten A."/>
            <person name="Bloomfield J."/>
            <person name="Borpatragohain P."/>
            <person name="He Z."/>
            <person name="Irish N."/>
            <person name="Irwin J."/>
            <person name="Liu K."/>
            <person name="Mauleon R.P."/>
            <person name="Moore J."/>
            <person name="Morris R."/>
            <person name="Ostergaard L."/>
            <person name="Wang B."/>
            <person name="Wells R."/>
        </authorList>
    </citation>
    <scope>NUCLEOTIDE SEQUENCE [LARGE SCALE GENOMIC DNA]</scope>
    <source>
        <strain evidence="1">R-o-18</strain>
        <tissue evidence="1">Leaf</tissue>
    </source>
</reference>
<dbReference type="Proteomes" id="UP000823674">
    <property type="component" value="Chromosome A05"/>
</dbReference>
<evidence type="ECO:0008006" key="3">
    <source>
        <dbReference type="Google" id="ProtNLM"/>
    </source>
</evidence>
<evidence type="ECO:0000313" key="1">
    <source>
        <dbReference type="EMBL" id="KAG5399437.1"/>
    </source>
</evidence>
<keyword evidence="2" id="KW-1185">Reference proteome</keyword>
<organism evidence="1 2">
    <name type="scientific">Brassica rapa subsp. trilocularis</name>
    <dbReference type="NCBI Taxonomy" id="1813537"/>
    <lineage>
        <taxon>Eukaryota</taxon>
        <taxon>Viridiplantae</taxon>
        <taxon>Streptophyta</taxon>
        <taxon>Embryophyta</taxon>
        <taxon>Tracheophyta</taxon>
        <taxon>Spermatophyta</taxon>
        <taxon>Magnoliopsida</taxon>
        <taxon>eudicotyledons</taxon>
        <taxon>Gunneridae</taxon>
        <taxon>Pentapetalae</taxon>
        <taxon>rosids</taxon>
        <taxon>malvids</taxon>
        <taxon>Brassicales</taxon>
        <taxon>Brassicaceae</taxon>
        <taxon>Brassiceae</taxon>
        <taxon>Brassica</taxon>
    </lineage>
</organism>
<dbReference type="EMBL" id="JADBGQ010000005">
    <property type="protein sequence ID" value="KAG5399437.1"/>
    <property type="molecule type" value="Genomic_DNA"/>
</dbReference>
<comment type="caution">
    <text evidence="1">The sequence shown here is derived from an EMBL/GenBank/DDBJ whole genome shotgun (WGS) entry which is preliminary data.</text>
</comment>
<sequence length="64" mass="6995">MKLLQSLVGKELPAYEEALKKKLIDELMSSGSISVVSRSSGTKKITRLLCQVVSRASKCNVSRV</sequence>
<protein>
    <recommendedName>
        <fullName evidence="3">RST domain-containing protein</fullName>
    </recommendedName>
</protein>
<name>A0ABQ7ML33_BRACM</name>
<accession>A0ABQ7ML33</accession>
<evidence type="ECO:0000313" key="2">
    <source>
        <dbReference type="Proteomes" id="UP000823674"/>
    </source>
</evidence>
<gene>
    <name evidence="1" type="primary">A05g510590.1_BraROA</name>
    <name evidence="1" type="ORF">IGI04_021251</name>
</gene>